<feature type="compositionally biased region" description="Basic and acidic residues" evidence="1">
    <location>
        <begin position="49"/>
        <end position="93"/>
    </location>
</feature>
<organism evidence="3 4">
    <name type="scientific">Streptomyces macrosporus</name>
    <dbReference type="NCBI Taxonomy" id="44032"/>
    <lineage>
        <taxon>Bacteria</taxon>
        <taxon>Bacillati</taxon>
        <taxon>Actinomycetota</taxon>
        <taxon>Actinomycetes</taxon>
        <taxon>Kitasatosporales</taxon>
        <taxon>Streptomycetaceae</taxon>
        <taxon>Streptomyces</taxon>
    </lineage>
</organism>
<dbReference type="PANTHER" id="PTHR10587">
    <property type="entry name" value="GLYCOSYL TRANSFERASE-RELATED"/>
    <property type="match status" value="1"/>
</dbReference>
<keyword evidence="4" id="KW-1185">Reference proteome</keyword>
<feature type="compositionally biased region" description="Low complexity" evidence="1">
    <location>
        <begin position="1"/>
        <end position="27"/>
    </location>
</feature>
<dbReference type="InterPro" id="IPR050248">
    <property type="entry name" value="Polysacc_deacetylase_ArnD"/>
</dbReference>
<evidence type="ECO:0000259" key="2">
    <source>
        <dbReference type="PROSITE" id="PS51677"/>
    </source>
</evidence>
<evidence type="ECO:0000313" key="4">
    <source>
        <dbReference type="Proteomes" id="UP001501638"/>
    </source>
</evidence>
<feature type="domain" description="NodB homology" evidence="2">
    <location>
        <begin position="99"/>
        <end position="299"/>
    </location>
</feature>
<evidence type="ECO:0000256" key="1">
    <source>
        <dbReference type="SAM" id="MobiDB-lite"/>
    </source>
</evidence>
<feature type="region of interest" description="Disordered" evidence="1">
    <location>
        <begin position="1"/>
        <end position="122"/>
    </location>
</feature>
<dbReference type="EMBL" id="BAAASZ010000026">
    <property type="protein sequence ID" value="GAA2449799.1"/>
    <property type="molecule type" value="Genomic_DNA"/>
</dbReference>
<reference evidence="4" key="1">
    <citation type="journal article" date="2019" name="Int. J. Syst. Evol. Microbiol.">
        <title>The Global Catalogue of Microorganisms (GCM) 10K type strain sequencing project: providing services to taxonomists for standard genome sequencing and annotation.</title>
        <authorList>
            <consortium name="The Broad Institute Genomics Platform"/>
            <consortium name="The Broad Institute Genome Sequencing Center for Infectious Disease"/>
            <person name="Wu L."/>
            <person name="Ma J."/>
        </authorList>
    </citation>
    <scope>NUCLEOTIDE SEQUENCE [LARGE SCALE GENOMIC DNA]</scope>
    <source>
        <strain evidence="4">JCM 6305</strain>
    </source>
</reference>
<sequence>MAASSSPASVAPRSPSPDGSASASPSPTEWAALPASASGRTPVFRHGPRAAEDDDRRRKGEREGRERDERDERKEDERDREEKREREEKRDREDGDEEKVVALTFDAAMSPEDEKRAKGGKRHDNPALIATLRREKIPATFFMTGVWAKTYPHQARTIGRDRLFEVGNLSHSHRAFTPDCEGLKPLDPDERLADVRKGLAAISAAGVENPTPYFRFPGGCFDDKARKAIASAKVTAVAGDVNARDTGVSDPDEIAERVLKAVRPGSVVILRCDRDRARATEKAVRHIVPELRERGYRFVRVSEMIGSAMGRG</sequence>
<name>A0ABP5X9W4_9ACTN</name>
<dbReference type="SUPFAM" id="SSF88713">
    <property type="entry name" value="Glycoside hydrolase/deacetylase"/>
    <property type="match status" value="1"/>
</dbReference>
<protein>
    <submittedName>
        <fullName evidence="3">Polysaccharide deacetylase family protein</fullName>
    </submittedName>
</protein>
<dbReference type="InterPro" id="IPR011330">
    <property type="entry name" value="Glyco_hydro/deAcase_b/a-brl"/>
</dbReference>
<feature type="compositionally biased region" description="Basic and acidic residues" evidence="1">
    <location>
        <begin position="112"/>
        <end position="122"/>
    </location>
</feature>
<dbReference type="Proteomes" id="UP001501638">
    <property type="component" value="Unassembled WGS sequence"/>
</dbReference>
<dbReference type="PANTHER" id="PTHR10587:SF134">
    <property type="entry name" value="SECRETED PROTEIN"/>
    <property type="match status" value="1"/>
</dbReference>
<gene>
    <name evidence="3" type="ORF">GCM10010405_36630</name>
</gene>
<evidence type="ECO:0000313" key="3">
    <source>
        <dbReference type="EMBL" id="GAA2449799.1"/>
    </source>
</evidence>
<comment type="caution">
    <text evidence="3">The sequence shown here is derived from an EMBL/GenBank/DDBJ whole genome shotgun (WGS) entry which is preliminary data.</text>
</comment>
<dbReference type="Gene3D" id="3.20.20.370">
    <property type="entry name" value="Glycoside hydrolase/deacetylase"/>
    <property type="match status" value="1"/>
</dbReference>
<proteinExistence type="predicted"/>
<dbReference type="InterPro" id="IPR002509">
    <property type="entry name" value="NODB_dom"/>
</dbReference>
<dbReference type="Pfam" id="PF01522">
    <property type="entry name" value="Polysacc_deac_1"/>
    <property type="match status" value="1"/>
</dbReference>
<dbReference type="PROSITE" id="PS51677">
    <property type="entry name" value="NODB"/>
    <property type="match status" value="1"/>
</dbReference>
<accession>A0ABP5X9W4</accession>